<evidence type="ECO:0000256" key="9">
    <source>
        <dbReference type="ARBA" id="ARBA00022853"/>
    </source>
</evidence>
<feature type="region of interest" description="Disordered" evidence="16">
    <location>
        <begin position="1"/>
        <end position="54"/>
    </location>
</feature>
<dbReference type="GO" id="GO:0008270">
    <property type="term" value="F:zinc ion binding"/>
    <property type="evidence" value="ECO:0007669"/>
    <property type="project" value="UniProtKB-KW"/>
</dbReference>
<dbReference type="InterPro" id="IPR019787">
    <property type="entry name" value="Znf_PHD-finger"/>
</dbReference>
<dbReference type="SMART" id="SM01014">
    <property type="entry name" value="ARID"/>
    <property type="match status" value="1"/>
</dbReference>
<dbReference type="EC" id="1.14.11.67" evidence="4"/>
<dbReference type="Pfam" id="PF21323">
    <property type="entry name" value="KDM5_C-hel"/>
    <property type="match status" value="1"/>
</dbReference>
<dbReference type="Pfam" id="PF00628">
    <property type="entry name" value="PHD"/>
    <property type="match status" value="1"/>
</dbReference>
<dbReference type="GO" id="GO:0005634">
    <property type="term" value="C:nucleus"/>
    <property type="evidence" value="ECO:0007669"/>
    <property type="project" value="UniProtKB-SubCell"/>
</dbReference>
<dbReference type="GO" id="GO:0000785">
    <property type="term" value="C:chromatin"/>
    <property type="evidence" value="ECO:0007669"/>
    <property type="project" value="TreeGrafter"/>
</dbReference>
<feature type="region of interest" description="Disordered" evidence="16">
    <location>
        <begin position="232"/>
        <end position="287"/>
    </location>
</feature>
<dbReference type="InterPro" id="IPR013083">
    <property type="entry name" value="Znf_RING/FYVE/PHD"/>
</dbReference>
<dbReference type="PROSITE" id="PS50016">
    <property type="entry name" value="ZF_PHD_2"/>
    <property type="match status" value="1"/>
</dbReference>
<dbReference type="FunFam" id="1.10.150.60:FF:000016">
    <property type="entry name" value="Putative Lysine-specific demethylase 5B"/>
    <property type="match status" value="1"/>
</dbReference>
<dbReference type="OrthoDB" id="1678912at2759"/>
<dbReference type="EMBL" id="OC855006">
    <property type="protein sequence ID" value="CAD7620985.1"/>
    <property type="molecule type" value="Genomic_DNA"/>
</dbReference>
<dbReference type="SMART" id="SM00545">
    <property type="entry name" value="JmjN"/>
    <property type="match status" value="1"/>
</dbReference>
<dbReference type="GO" id="GO:0006355">
    <property type="term" value="P:regulation of DNA-templated transcription"/>
    <property type="evidence" value="ECO:0007669"/>
    <property type="project" value="TreeGrafter"/>
</dbReference>
<dbReference type="PROSITE" id="PS51184">
    <property type="entry name" value="JMJC"/>
    <property type="match status" value="1"/>
</dbReference>
<dbReference type="PROSITE" id="PS01359">
    <property type="entry name" value="ZF_PHD_1"/>
    <property type="match status" value="2"/>
</dbReference>
<evidence type="ECO:0000259" key="18">
    <source>
        <dbReference type="PROSITE" id="PS51011"/>
    </source>
</evidence>
<keyword evidence="5" id="KW-0479">Metal-binding</keyword>
<dbReference type="Pfam" id="PF02928">
    <property type="entry name" value="zf-C5HC2"/>
    <property type="match status" value="1"/>
</dbReference>
<dbReference type="InterPro" id="IPR003349">
    <property type="entry name" value="JmjN"/>
</dbReference>
<dbReference type="Pfam" id="PF02373">
    <property type="entry name" value="JmjC"/>
    <property type="match status" value="1"/>
</dbReference>
<evidence type="ECO:0000256" key="12">
    <source>
        <dbReference type="ARBA" id="ARBA00023004"/>
    </source>
</evidence>
<dbReference type="PANTHER" id="PTHR10694">
    <property type="entry name" value="LYSINE-SPECIFIC DEMETHYLASE"/>
    <property type="match status" value="1"/>
</dbReference>
<evidence type="ECO:0000256" key="10">
    <source>
        <dbReference type="ARBA" id="ARBA00022964"/>
    </source>
</evidence>
<dbReference type="Pfam" id="PF02375">
    <property type="entry name" value="JmjN"/>
    <property type="match status" value="1"/>
</dbReference>
<evidence type="ECO:0000256" key="16">
    <source>
        <dbReference type="SAM" id="MobiDB-lite"/>
    </source>
</evidence>
<dbReference type="GO" id="GO:0003677">
    <property type="term" value="F:DNA binding"/>
    <property type="evidence" value="ECO:0007669"/>
    <property type="project" value="InterPro"/>
</dbReference>
<dbReference type="Gene3D" id="3.30.40.10">
    <property type="entry name" value="Zinc/RING finger domain, C3HC4 (zinc finger)"/>
    <property type="match status" value="2"/>
</dbReference>
<dbReference type="Pfam" id="PF08429">
    <property type="entry name" value="PLU-1"/>
    <property type="match status" value="1"/>
</dbReference>
<evidence type="ECO:0000256" key="2">
    <source>
        <dbReference type="ARBA" id="ARBA00004123"/>
    </source>
</evidence>
<dbReference type="InterPro" id="IPR011011">
    <property type="entry name" value="Znf_FYVE_PHD"/>
</dbReference>
<keyword evidence="22" id="KW-1185">Reference proteome</keyword>
<feature type="compositionally biased region" description="Low complexity" evidence="16">
    <location>
        <begin position="38"/>
        <end position="53"/>
    </location>
</feature>
<feature type="compositionally biased region" description="Low complexity" evidence="16">
    <location>
        <begin position="1487"/>
        <end position="1498"/>
    </location>
</feature>
<comment type="cofactor">
    <cofactor evidence="1">
        <name>Fe(2+)</name>
        <dbReference type="ChEBI" id="CHEBI:29033"/>
    </cofactor>
</comment>
<dbReference type="InterPro" id="IPR001965">
    <property type="entry name" value="Znf_PHD"/>
</dbReference>
<evidence type="ECO:0000256" key="13">
    <source>
        <dbReference type="ARBA" id="ARBA00023242"/>
    </source>
</evidence>
<sequence>MSTNSSAPTSCKITADMDGVTNGSATTTSAIPQHHNKSNTTSNNTSNTSNTSNDFDFISPPDCPVFYPTEEEFASGPLEYISKIRPEAEPHGICKIVPPNSFQPPFAVAVEEFRFTPRIQRLNELEATTRIKLNFIEQIVKFWDLQGASFKIPNIERRSLDLYNLHRIVGEEGGFEICTRDRKWSRVAARMGYGNNASNRGTIASLLRQHYERILFPYDVFQSGATIGPIDSDEKSVSFSSDDDNEDKKLLKSCNDNKDTTPEKRVLRRQSISPQNQNSLLTSPNSNNKELKKLQVYGAGPKMPGYVSEHTEKEHSIKVCLHCGETNPTPMLLTCDNCTNTYHTHCLIPPLNDWPKGVWHCHRCLALLVQSYPQPYTQEFGFVQSQKSYTLSEFGEMADQFKADYFNCPPHSVTHSLAEKEFWRLVSAIEESVTVEYGADLHTNDYGSGFPTKLSKNLLPSDMEYVNHLWNLNNIPILEGSVFRHINANISGMIVPWMYVGMCFATFCWHNEDHWTYSINYLHWGEPKTWYGVPGEHAETFERAMKRAAPELFKSQPDLLHQLVTICNPNILMQDGVPVYRCNQKAGEFVVTFPRSYHTGFNQGLNFAEAVNFAPSDWLPIGRVCITHYAMLHRFPVFSHDELICKMANDPNHLEITLAVETYKDMLRMVESEKSSRLALLEWGVTQAEREAFELLQDDERQCDYCKTTCFLSALTCACDQTKLVCLSHKDNLCTTCLPPQHTLRYRYTLDELPIMLHHLRKRAEKFDDWASKVQTLLKKMETNSNNNESEEETKTPTLKELKTLLNDAVVNKYPTNSEIYENLNTIVTEASKCSRAAKDLIRQQEMLRKQQLTAGPQQLPSPVKRTLRSTAGRNANRLSDSVNVKLTLEEISLFYEEIADLQCEIPEKYALKQLIDRCNSIASSIMSVLDANNTKETNEALKSSDLEAVLFDAQAIVVVDFGTQLESFRHKLEEIRWLEECDHILIEDVKPENQKRFDITNIKTLIENGMKLAVNTENINSKLNELQQMVDESNKWIERANNCYIIKNEDKSEADNNGSKPTLEFLESLINETESNSSLRRLNLSPQIDKIRESIGKARNWISKVNGIFGNDSQKHALKVSLSNANSGEAPMIEAVEELVVSANTIDCQLTHLSNLNSTINSARNWRERLNRTFTKKSPLYTIIQILSPRITSMGQSSDSTFSSRTLYHYLKRMSSQTQPKERKNSASNAKTSSKSIFETQLNGEYSRTHIVALYKLFEEQELNHLRVLRKRNSAKRLYLEEKASDLVTDTSDAAQEEPQEETKPSFKFCICGKEENDWMIECQLCYDWFHNTCIQNTQSVYMRKKQQMSQTLANDWPQPQQQMNNFICDLCSRGRRPKVEIILTLLCSLQKLPVRLLDGELLQCLAERAINWQNRVREAIQSHPDLDNAYNRALKLQTDSTLDLSQTTQKREELAAEEATAQALLQLQRSQPIISHSSEMHSPTASNAASNESMASPELSPMKHKRKSPLILRVETTTQPLIELSPQSLELLSELLFEGNCLEVSLEETSHLWLVWQLSQPNHRIVLRNNNTEDQDFETNKRKSISDSNDLETQNKKKKQLIPKEKVAKNGGKMRRNGKKGKSDDTDELCSMKDKCLKPNVAEVNWVYCEGECEGWI</sequence>
<dbReference type="PROSITE" id="PS51183">
    <property type="entry name" value="JMJN"/>
    <property type="match status" value="1"/>
</dbReference>
<dbReference type="Proteomes" id="UP000759131">
    <property type="component" value="Unassembled WGS sequence"/>
</dbReference>
<dbReference type="SMART" id="SM00249">
    <property type="entry name" value="PHD"/>
    <property type="match status" value="2"/>
</dbReference>
<dbReference type="InterPro" id="IPR003347">
    <property type="entry name" value="JmjC_dom"/>
</dbReference>
<dbReference type="CDD" id="cd16864">
    <property type="entry name" value="ARID_JARID"/>
    <property type="match status" value="1"/>
</dbReference>
<protein>
    <recommendedName>
        <fullName evidence="4">[histone H3]-trimethyl-L-lysine(4) demethylase</fullName>
        <ecNumber evidence="4">1.14.11.67</ecNumber>
    </recommendedName>
</protein>
<dbReference type="SMART" id="SM00558">
    <property type="entry name" value="JmjC"/>
    <property type="match status" value="1"/>
</dbReference>
<dbReference type="SMART" id="SM00501">
    <property type="entry name" value="BRIGHT"/>
    <property type="match status" value="1"/>
</dbReference>
<proteinExistence type="inferred from homology"/>
<keyword evidence="10" id="KW-0223">Dioxygenase</keyword>
<feature type="compositionally biased region" description="Polar residues" evidence="16">
    <location>
        <begin position="270"/>
        <end position="287"/>
    </location>
</feature>
<evidence type="ECO:0000313" key="22">
    <source>
        <dbReference type="Proteomes" id="UP000759131"/>
    </source>
</evidence>
<dbReference type="InterPro" id="IPR048615">
    <property type="entry name" value="KDM5_C-hel"/>
</dbReference>
<dbReference type="SUPFAM" id="SSF51197">
    <property type="entry name" value="Clavaminate synthase-like"/>
    <property type="match status" value="1"/>
</dbReference>
<keyword evidence="7 15" id="KW-0863">Zinc-finger</keyword>
<keyword evidence="6" id="KW-0677">Repeat</keyword>
<comment type="similarity">
    <text evidence="3">Belongs to the JARID1 histone demethylase family.</text>
</comment>
<feature type="domain" description="JmjC" evidence="20">
    <location>
        <begin position="464"/>
        <end position="630"/>
    </location>
</feature>
<feature type="domain" description="PHD-type" evidence="17">
    <location>
        <begin position="317"/>
        <end position="367"/>
    </location>
</feature>
<reference evidence="21" key="1">
    <citation type="submission" date="2020-11" db="EMBL/GenBank/DDBJ databases">
        <authorList>
            <person name="Tran Van P."/>
        </authorList>
    </citation>
    <scope>NUCLEOTIDE SEQUENCE</scope>
</reference>
<name>A0A7R9KF28_9ACAR</name>
<dbReference type="PROSITE" id="PS51011">
    <property type="entry name" value="ARID"/>
    <property type="match status" value="1"/>
</dbReference>
<gene>
    <name evidence="21" type="ORF">OSB1V03_LOCUS1465</name>
</gene>
<dbReference type="InterPro" id="IPR001606">
    <property type="entry name" value="ARID_dom"/>
</dbReference>
<evidence type="ECO:0000313" key="21">
    <source>
        <dbReference type="EMBL" id="CAD7620985.1"/>
    </source>
</evidence>
<dbReference type="Pfam" id="PF01388">
    <property type="entry name" value="ARID"/>
    <property type="match status" value="1"/>
</dbReference>
<dbReference type="InterPro" id="IPR004198">
    <property type="entry name" value="Znf_C5HC2"/>
</dbReference>
<keyword evidence="9" id="KW-0156">Chromatin regulator</keyword>
<evidence type="ECO:0000256" key="3">
    <source>
        <dbReference type="ARBA" id="ARBA00006801"/>
    </source>
</evidence>
<evidence type="ECO:0000256" key="5">
    <source>
        <dbReference type="ARBA" id="ARBA00022723"/>
    </source>
</evidence>
<feature type="region of interest" description="Disordered" evidence="16">
    <location>
        <begin position="1478"/>
        <end position="1509"/>
    </location>
</feature>
<accession>A0A7R9KF28</accession>
<evidence type="ECO:0000256" key="1">
    <source>
        <dbReference type="ARBA" id="ARBA00001954"/>
    </source>
</evidence>
<evidence type="ECO:0000256" key="4">
    <source>
        <dbReference type="ARBA" id="ARBA00012902"/>
    </source>
</evidence>
<evidence type="ECO:0000259" key="17">
    <source>
        <dbReference type="PROSITE" id="PS50016"/>
    </source>
</evidence>
<feature type="domain" description="ARID" evidence="18">
    <location>
        <begin position="129"/>
        <end position="223"/>
    </location>
</feature>
<feature type="compositionally biased region" description="Basic and acidic residues" evidence="16">
    <location>
        <begin position="246"/>
        <end position="265"/>
    </location>
</feature>
<feature type="compositionally biased region" description="Polar residues" evidence="16">
    <location>
        <begin position="21"/>
        <end position="31"/>
    </location>
</feature>
<keyword evidence="13" id="KW-0539">Nucleus</keyword>
<dbReference type="PANTHER" id="PTHR10694:SF33">
    <property type="entry name" value="LYSINE-SPECIFIC DEMETHYLASE 5"/>
    <property type="match status" value="1"/>
</dbReference>
<evidence type="ECO:0000259" key="20">
    <source>
        <dbReference type="PROSITE" id="PS51184"/>
    </source>
</evidence>
<feature type="compositionally biased region" description="Polar residues" evidence="16">
    <location>
        <begin position="1"/>
        <end position="12"/>
    </location>
</feature>
<dbReference type="Gene3D" id="2.60.120.650">
    <property type="entry name" value="Cupin"/>
    <property type="match status" value="1"/>
</dbReference>
<evidence type="ECO:0000256" key="11">
    <source>
        <dbReference type="ARBA" id="ARBA00023002"/>
    </source>
</evidence>
<organism evidence="21">
    <name type="scientific">Medioppia subpectinata</name>
    <dbReference type="NCBI Taxonomy" id="1979941"/>
    <lineage>
        <taxon>Eukaryota</taxon>
        <taxon>Metazoa</taxon>
        <taxon>Ecdysozoa</taxon>
        <taxon>Arthropoda</taxon>
        <taxon>Chelicerata</taxon>
        <taxon>Arachnida</taxon>
        <taxon>Acari</taxon>
        <taxon>Acariformes</taxon>
        <taxon>Sarcoptiformes</taxon>
        <taxon>Oribatida</taxon>
        <taxon>Brachypylina</taxon>
        <taxon>Oppioidea</taxon>
        <taxon>Oppiidae</taxon>
        <taxon>Medioppia</taxon>
    </lineage>
</organism>
<dbReference type="SUPFAM" id="SSF46774">
    <property type="entry name" value="ARID-like"/>
    <property type="match status" value="1"/>
</dbReference>
<keyword evidence="8" id="KW-0862">Zinc</keyword>
<evidence type="ECO:0000259" key="19">
    <source>
        <dbReference type="PROSITE" id="PS51183"/>
    </source>
</evidence>
<evidence type="ECO:0000256" key="6">
    <source>
        <dbReference type="ARBA" id="ARBA00022737"/>
    </source>
</evidence>
<evidence type="ECO:0000256" key="14">
    <source>
        <dbReference type="ARBA" id="ARBA00048734"/>
    </source>
</evidence>
<evidence type="ECO:0000256" key="8">
    <source>
        <dbReference type="ARBA" id="ARBA00022833"/>
    </source>
</evidence>
<dbReference type="InterPro" id="IPR013637">
    <property type="entry name" value="Lys_sp_deMease-like_dom"/>
</dbReference>
<keyword evidence="11" id="KW-0560">Oxidoreductase</keyword>
<keyword evidence="12" id="KW-0408">Iron</keyword>
<feature type="domain" description="JmjN" evidence="19">
    <location>
        <begin position="63"/>
        <end position="105"/>
    </location>
</feature>
<dbReference type="SUPFAM" id="SSF57903">
    <property type="entry name" value="FYVE/PHD zinc finger"/>
    <property type="match status" value="2"/>
</dbReference>
<feature type="region of interest" description="Disordered" evidence="16">
    <location>
        <begin position="1577"/>
        <end position="1631"/>
    </location>
</feature>
<dbReference type="InterPro" id="IPR036431">
    <property type="entry name" value="ARID_dom_sf"/>
</dbReference>
<feature type="region of interest" description="Disordered" evidence="16">
    <location>
        <begin position="1214"/>
        <end position="1235"/>
    </location>
</feature>
<dbReference type="Gene3D" id="1.10.150.60">
    <property type="entry name" value="ARID DNA-binding domain"/>
    <property type="match status" value="1"/>
</dbReference>
<dbReference type="EMBL" id="CAJPIZ010000431">
    <property type="protein sequence ID" value="CAG2101415.1"/>
    <property type="molecule type" value="Genomic_DNA"/>
</dbReference>
<comment type="catalytic activity">
    <reaction evidence="14">
        <text>N(6),N(6),N(6)-trimethyl-L-lysyl(4)-[histone H3] + 3 2-oxoglutarate + 3 O2 = L-lysyl(4)-[histone H3] + 3 formaldehyde + 3 succinate + 3 CO2</text>
        <dbReference type="Rhea" id="RHEA:60208"/>
        <dbReference type="Rhea" id="RHEA-COMP:15537"/>
        <dbReference type="Rhea" id="RHEA-COMP:15547"/>
        <dbReference type="ChEBI" id="CHEBI:15379"/>
        <dbReference type="ChEBI" id="CHEBI:16526"/>
        <dbReference type="ChEBI" id="CHEBI:16810"/>
        <dbReference type="ChEBI" id="CHEBI:16842"/>
        <dbReference type="ChEBI" id="CHEBI:29969"/>
        <dbReference type="ChEBI" id="CHEBI:30031"/>
        <dbReference type="ChEBI" id="CHEBI:61961"/>
        <dbReference type="EC" id="1.14.11.67"/>
    </reaction>
</comment>
<comment type="subcellular location">
    <subcellularLocation>
        <location evidence="2">Nucleus</location>
    </subcellularLocation>
</comment>
<dbReference type="GO" id="GO:0034647">
    <property type="term" value="F:histone H3K4me/H3K4me2/H3K4me3 demethylase activity"/>
    <property type="evidence" value="ECO:0007669"/>
    <property type="project" value="UniProtKB-EC"/>
</dbReference>
<evidence type="ECO:0000256" key="7">
    <source>
        <dbReference type="ARBA" id="ARBA00022771"/>
    </source>
</evidence>
<evidence type="ECO:0000256" key="15">
    <source>
        <dbReference type="PROSITE-ProRule" id="PRU00146"/>
    </source>
</evidence>
<dbReference type="InterPro" id="IPR019786">
    <property type="entry name" value="Zinc_finger_PHD-type_CS"/>
</dbReference>